<name>A0A2P2PWI7_RHIMU</name>
<organism evidence="1">
    <name type="scientific">Rhizophora mucronata</name>
    <name type="common">Asiatic mangrove</name>
    <dbReference type="NCBI Taxonomy" id="61149"/>
    <lineage>
        <taxon>Eukaryota</taxon>
        <taxon>Viridiplantae</taxon>
        <taxon>Streptophyta</taxon>
        <taxon>Embryophyta</taxon>
        <taxon>Tracheophyta</taxon>
        <taxon>Spermatophyta</taxon>
        <taxon>Magnoliopsida</taxon>
        <taxon>eudicotyledons</taxon>
        <taxon>Gunneridae</taxon>
        <taxon>Pentapetalae</taxon>
        <taxon>rosids</taxon>
        <taxon>fabids</taxon>
        <taxon>Malpighiales</taxon>
        <taxon>Rhizophoraceae</taxon>
        <taxon>Rhizophora</taxon>
    </lineage>
</organism>
<evidence type="ECO:0000313" key="1">
    <source>
        <dbReference type="EMBL" id="MBX59101.1"/>
    </source>
</evidence>
<sequence length="61" mass="7170">MTKHQHKVCCSVQPEMKSRSKQKFSIFISYNHSTLLPSWYRSSTVVNSNREKQNNELVLTI</sequence>
<protein>
    <submittedName>
        <fullName evidence="1">Uncharacterized protein</fullName>
    </submittedName>
</protein>
<accession>A0A2P2PWI7</accession>
<proteinExistence type="predicted"/>
<dbReference type="AlphaFoldDB" id="A0A2P2PWI7"/>
<dbReference type="EMBL" id="GGEC01078617">
    <property type="protein sequence ID" value="MBX59101.1"/>
    <property type="molecule type" value="Transcribed_RNA"/>
</dbReference>
<reference evidence="1" key="1">
    <citation type="submission" date="2018-02" db="EMBL/GenBank/DDBJ databases">
        <title>Rhizophora mucronata_Transcriptome.</title>
        <authorList>
            <person name="Meera S.P."/>
            <person name="Sreeshan A."/>
            <person name="Augustine A."/>
        </authorList>
    </citation>
    <scope>NUCLEOTIDE SEQUENCE</scope>
    <source>
        <tissue evidence="1">Leaf</tissue>
    </source>
</reference>